<accession>A0AAW0T3G0</accession>
<evidence type="ECO:0000256" key="6">
    <source>
        <dbReference type="SAM" id="MobiDB-lite"/>
    </source>
</evidence>
<sequence length="346" mass="38530">MCCLYSALILEQTTAGVMGHRKNYGRNYFLTQSIQSHRNMSNGLGASPPSPSLRPLSHSSPVRQSSTRAPRRSLWGNGGNNCSRNEERPTVCGRNKHYKWPGNFGNSMKSLNCLSFSSNGVKSISSDSGSISSPNEGSCKDSSIGSSKKVSTPRLSNPLRYKTELCRSFEESGDCRFGEACTFAHGLRELRAVLRHPRYKTDLCRTYHGAGYCQYGARCHFVHDPEEATGVAALRGYKLRSQLGGLEEEIFGGLVKHPPKPRQLLEIPWRDYACHVSVFGSPSENIFTWKIFVLKMVCLDDCKHHISDTIKDSDEGVSHLSDVIKVTNPRVTIRSQLQITKKGEWP</sequence>
<feature type="region of interest" description="Disordered" evidence="6">
    <location>
        <begin position="39"/>
        <end position="88"/>
    </location>
</feature>
<dbReference type="AlphaFoldDB" id="A0AAW0T3G0"/>
<dbReference type="GO" id="GO:0003729">
    <property type="term" value="F:mRNA binding"/>
    <property type="evidence" value="ECO:0007669"/>
    <property type="project" value="InterPro"/>
</dbReference>
<dbReference type="FunFam" id="4.10.1000.10:FF:000001">
    <property type="entry name" value="zinc finger CCCH domain-containing protein 15-like"/>
    <property type="match status" value="1"/>
</dbReference>
<feature type="compositionally biased region" description="Low complexity" evidence="6">
    <location>
        <begin position="125"/>
        <end position="137"/>
    </location>
</feature>
<feature type="zinc finger region" description="C3H1-type" evidence="5">
    <location>
        <begin position="198"/>
        <end position="226"/>
    </location>
</feature>
<evidence type="ECO:0000259" key="7">
    <source>
        <dbReference type="PROSITE" id="PS50103"/>
    </source>
</evidence>
<keyword evidence="3 5" id="KW-0863">Zinc-finger</keyword>
<evidence type="ECO:0000313" key="9">
    <source>
        <dbReference type="Proteomes" id="UP001487740"/>
    </source>
</evidence>
<evidence type="ECO:0000313" key="8">
    <source>
        <dbReference type="EMBL" id="KAK8381899.1"/>
    </source>
</evidence>
<keyword evidence="1 5" id="KW-0479">Metal-binding</keyword>
<feature type="compositionally biased region" description="Polar residues" evidence="6">
    <location>
        <begin position="140"/>
        <end position="153"/>
    </location>
</feature>
<feature type="domain" description="C3H1-type" evidence="7">
    <location>
        <begin position="160"/>
        <end position="188"/>
    </location>
</feature>
<evidence type="ECO:0000256" key="1">
    <source>
        <dbReference type="ARBA" id="ARBA00022723"/>
    </source>
</evidence>
<proteinExistence type="predicted"/>
<evidence type="ECO:0000256" key="2">
    <source>
        <dbReference type="ARBA" id="ARBA00022737"/>
    </source>
</evidence>
<keyword evidence="4 5" id="KW-0862">Zinc</keyword>
<evidence type="ECO:0000256" key="4">
    <source>
        <dbReference type="ARBA" id="ARBA00022833"/>
    </source>
</evidence>
<dbReference type="InterPro" id="IPR045877">
    <property type="entry name" value="ZFP36-like"/>
</dbReference>
<dbReference type="InterPro" id="IPR036855">
    <property type="entry name" value="Znf_CCCH_sf"/>
</dbReference>
<dbReference type="Pfam" id="PF00642">
    <property type="entry name" value="zf-CCCH"/>
    <property type="match status" value="2"/>
</dbReference>
<feature type="domain" description="C3H1-type" evidence="7">
    <location>
        <begin position="198"/>
        <end position="226"/>
    </location>
</feature>
<reference evidence="8 9" key="1">
    <citation type="submission" date="2023-03" db="EMBL/GenBank/DDBJ databases">
        <title>High-quality genome of Scylla paramamosain provides insights in environmental adaptation.</title>
        <authorList>
            <person name="Zhang L."/>
        </authorList>
    </citation>
    <scope>NUCLEOTIDE SEQUENCE [LARGE SCALE GENOMIC DNA]</scope>
    <source>
        <strain evidence="8">LZ_2023a</strain>
        <tissue evidence="8">Muscle</tissue>
    </source>
</reference>
<name>A0AAW0T3G0_SCYPA</name>
<dbReference type="EMBL" id="JARAKH010000039">
    <property type="protein sequence ID" value="KAK8381899.1"/>
    <property type="molecule type" value="Genomic_DNA"/>
</dbReference>
<dbReference type="Proteomes" id="UP001487740">
    <property type="component" value="Unassembled WGS sequence"/>
</dbReference>
<dbReference type="SUPFAM" id="SSF90229">
    <property type="entry name" value="CCCH zinc finger"/>
    <property type="match status" value="2"/>
</dbReference>
<evidence type="ECO:0000256" key="5">
    <source>
        <dbReference type="PROSITE-ProRule" id="PRU00723"/>
    </source>
</evidence>
<dbReference type="PANTHER" id="PTHR12547">
    <property type="entry name" value="CCCH ZINC FINGER/TIS11-RELATED"/>
    <property type="match status" value="1"/>
</dbReference>
<dbReference type="Gene3D" id="4.10.1000.10">
    <property type="entry name" value="Zinc finger, CCCH-type"/>
    <property type="match status" value="2"/>
</dbReference>
<evidence type="ECO:0000256" key="3">
    <source>
        <dbReference type="ARBA" id="ARBA00022771"/>
    </source>
</evidence>
<gene>
    <name evidence="8" type="ORF">O3P69_015124</name>
</gene>
<feature type="zinc finger region" description="C3H1-type" evidence="5">
    <location>
        <begin position="160"/>
        <end position="188"/>
    </location>
</feature>
<dbReference type="InterPro" id="IPR000571">
    <property type="entry name" value="Znf_CCCH"/>
</dbReference>
<keyword evidence="9" id="KW-1185">Reference proteome</keyword>
<dbReference type="FunFam" id="4.10.1000.10:FF:000002">
    <property type="entry name" value="Zinc finger protein 36, C3H1 type-like 1"/>
    <property type="match status" value="1"/>
</dbReference>
<comment type="caution">
    <text evidence="8">The sequence shown here is derived from an EMBL/GenBank/DDBJ whole genome shotgun (WGS) entry which is preliminary data.</text>
</comment>
<organism evidence="8 9">
    <name type="scientific">Scylla paramamosain</name>
    <name type="common">Mud crab</name>
    <dbReference type="NCBI Taxonomy" id="85552"/>
    <lineage>
        <taxon>Eukaryota</taxon>
        <taxon>Metazoa</taxon>
        <taxon>Ecdysozoa</taxon>
        <taxon>Arthropoda</taxon>
        <taxon>Crustacea</taxon>
        <taxon>Multicrustacea</taxon>
        <taxon>Malacostraca</taxon>
        <taxon>Eumalacostraca</taxon>
        <taxon>Eucarida</taxon>
        <taxon>Decapoda</taxon>
        <taxon>Pleocyemata</taxon>
        <taxon>Brachyura</taxon>
        <taxon>Eubrachyura</taxon>
        <taxon>Portunoidea</taxon>
        <taxon>Portunidae</taxon>
        <taxon>Portuninae</taxon>
        <taxon>Scylla</taxon>
    </lineage>
</organism>
<keyword evidence="2" id="KW-0677">Repeat</keyword>
<dbReference type="SMART" id="SM00356">
    <property type="entry name" value="ZnF_C3H1"/>
    <property type="match status" value="2"/>
</dbReference>
<feature type="region of interest" description="Disordered" evidence="6">
    <location>
        <begin position="125"/>
        <end position="153"/>
    </location>
</feature>
<protein>
    <recommendedName>
        <fullName evidence="7">C3H1-type domain-containing protein</fullName>
    </recommendedName>
</protein>
<dbReference type="PROSITE" id="PS50103">
    <property type="entry name" value="ZF_C3H1"/>
    <property type="match status" value="2"/>
</dbReference>
<dbReference type="GO" id="GO:0008270">
    <property type="term" value="F:zinc ion binding"/>
    <property type="evidence" value="ECO:0007669"/>
    <property type="project" value="UniProtKB-KW"/>
</dbReference>